<keyword evidence="4 6" id="KW-0689">Ribosomal protein</keyword>
<dbReference type="InterPro" id="IPR012678">
    <property type="entry name" value="Ribosomal_uL23/eL15/eS24_sf"/>
</dbReference>
<evidence type="ECO:0000256" key="7">
    <source>
        <dbReference type="RuleBase" id="RU003934"/>
    </source>
</evidence>
<name>A0A1U7NGJ2_9FIRM</name>
<dbReference type="OrthoDB" id="9793353at2"/>
<dbReference type="NCBIfam" id="NF004363">
    <property type="entry name" value="PRK05738.2-4"/>
    <property type="match status" value="1"/>
</dbReference>
<dbReference type="Pfam" id="PF00276">
    <property type="entry name" value="Ribosomal_L23"/>
    <property type="match status" value="1"/>
</dbReference>
<dbReference type="AlphaFoldDB" id="A0A1U7NGJ2"/>
<dbReference type="PANTHER" id="PTHR11620">
    <property type="entry name" value="60S RIBOSOMAL PROTEIN L23A"/>
    <property type="match status" value="1"/>
</dbReference>
<accession>A0A1U7NGJ2</accession>
<dbReference type="GO" id="GO:0019843">
    <property type="term" value="F:rRNA binding"/>
    <property type="evidence" value="ECO:0007669"/>
    <property type="project" value="UniProtKB-UniRule"/>
</dbReference>
<evidence type="ECO:0000313" key="8">
    <source>
        <dbReference type="EMBL" id="OLU40316.1"/>
    </source>
</evidence>
<evidence type="ECO:0000256" key="4">
    <source>
        <dbReference type="ARBA" id="ARBA00022980"/>
    </source>
</evidence>
<comment type="similarity">
    <text evidence="1 6 7">Belongs to the universal ribosomal protein uL23 family.</text>
</comment>
<dbReference type="EMBL" id="MPJW01000111">
    <property type="protein sequence ID" value="OLU40316.1"/>
    <property type="molecule type" value="Genomic_DNA"/>
</dbReference>
<dbReference type="Proteomes" id="UP000186341">
    <property type="component" value="Unassembled WGS sequence"/>
</dbReference>
<sequence length="98" mass="11193">MKDYRDVIIRPIITEQSMKLNEEHNKVTFEVAKDTNKIEVRQAVENLFGVKVKKVNIMNTKPKKKRVGRYTGKVGGYKKAVVTLAEGNNIPLFASEEE</sequence>
<keyword evidence="2 6" id="KW-0699">rRNA-binding</keyword>
<dbReference type="Gene3D" id="3.30.70.330">
    <property type="match status" value="1"/>
</dbReference>
<gene>
    <name evidence="6" type="primary">rplW</name>
    <name evidence="8" type="ORF">BO222_05270</name>
</gene>
<dbReference type="GeneID" id="82202622"/>
<comment type="function">
    <text evidence="6">One of the early assembly proteins it binds 23S rRNA. One of the proteins that surrounds the polypeptide exit tunnel on the outside of the ribosome. Forms the main docking site for trigger factor binding to the ribosome.</text>
</comment>
<comment type="caution">
    <text evidence="8">The sequence shown here is derived from an EMBL/GenBank/DDBJ whole genome shotgun (WGS) entry which is preliminary data.</text>
</comment>
<evidence type="ECO:0000313" key="9">
    <source>
        <dbReference type="Proteomes" id="UP000186341"/>
    </source>
</evidence>
<keyword evidence="5 6" id="KW-0687">Ribonucleoprotein</keyword>
<keyword evidence="9" id="KW-1185">Reference proteome</keyword>
<dbReference type="NCBIfam" id="NF004359">
    <property type="entry name" value="PRK05738.1-3"/>
    <property type="match status" value="1"/>
</dbReference>
<dbReference type="RefSeq" id="WP_075819040.1">
    <property type="nucleotide sequence ID" value="NZ_CAJUTZ010000038.1"/>
</dbReference>
<dbReference type="FunFam" id="3.30.70.330:FF:000001">
    <property type="entry name" value="50S ribosomal protein L23"/>
    <property type="match status" value="1"/>
</dbReference>
<dbReference type="HAMAP" id="MF_01369_B">
    <property type="entry name" value="Ribosomal_uL23_B"/>
    <property type="match status" value="1"/>
</dbReference>
<reference evidence="8 9" key="1">
    <citation type="submission" date="2016-11" db="EMBL/GenBank/DDBJ databases">
        <title>Description of two novel members of the family Erysipelotrichaceae: Ileibacterium lipovorans gen. nov., sp. nov. and Dubosiella newyorkensis, gen. nov., sp. nov.</title>
        <authorList>
            <person name="Cox L.M."/>
            <person name="Sohn J."/>
            <person name="Tyrrell K.L."/>
            <person name="Citron D.M."/>
            <person name="Lawson P.A."/>
            <person name="Patel N.B."/>
            <person name="Iizumi T."/>
            <person name="Perez-Perez G.I."/>
            <person name="Goldstein E.J."/>
            <person name="Blaser M.J."/>
        </authorList>
    </citation>
    <scope>NUCLEOTIDE SEQUENCE [LARGE SCALE GENOMIC DNA]</scope>
    <source>
        <strain evidence="8 9">NYU-BL-A3</strain>
    </source>
</reference>
<dbReference type="InterPro" id="IPR001014">
    <property type="entry name" value="Ribosomal_uL23_CS"/>
</dbReference>
<organism evidence="8 9">
    <name type="scientific">Ileibacterium valens</name>
    <dbReference type="NCBI Taxonomy" id="1862668"/>
    <lineage>
        <taxon>Bacteria</taxon>
        <taxon>Bacillati</taxon>
        <taxon>Bacillota</taxon>
        <taxon>Erysipelotrichia</taxon>
        <taxon>Erysipelotrichales</taxon>
        <taxon>Erysipelotrichaceae</taxon>
        <taxon>Ileibacterium</taxon>
    </lineage>
</organism>
<dbReference type="GO" id="GO:1990904">
    <property type="term" value="C:ribonucleoprotein complex"/>
    <property type="evidence" value="ECO:0007669"/>
    <property type="project" value="UniProtKB-KW"/>
</dbReference>
<evidence type="ECO:0000256" key="2">
    <source>
        <dbReference type="ARBA" id="ARBA00022730"/>
    </source>
</evidence>
<evidence type="ECO:0000256" key="5">
    <source>
        <dbReference type="ARBA" id="ARBA00023274"/>
    </source>
</evidence>
<dbReference type="SUPFAM" id="SSF54189">
    <property type="entry name" value="Ribosomal proteins S24e, L23 and L15e"/>
    <property type="match status" value="1"/>
</dbReference>
<evidence type="ECO:0000256" key="6">
    <source>
        <dbReference type="HAMAP-Rule" id="MF_01369"/>
    </source>
</evidence>
<dbReference type="GO" id="GO:0006412">
    <property type="term" value="P:translation"/>
    <property type="evidence" value="ECO:0007669"/>
    <property type="project" value="UniProtKB-UniRule"/>
</dbReference>
<proteinExistence type="inferred from homology"/>
<dbReference type="GO" id="GO:0003735">
    <property type="term" value="F:structural constituent of ribosome"/>
    <property type="evidence" value="ECO:0007669"/>
    <property type="project" value="InterPro"/>
</dbReference>
<evidence type="ECO:0000256" key="3">
    <source>
        <dbReference type="ARBA" id="ARBA00022884"/>
    </source>
</evidence>
<evidence type="ECO:0000256" key="1">
    <source>
        <dbReference type="ARBA" id="ARBA00006700"/>
    </source>
</evidence>
<comment type="subunit">
    <text evidence="6">Part of the 50S ribosomal subunit. Contacts protein L29, and trigger factor when it is bound to the ribosome.</text>
</comment>
<keyword evidence="3 6" id="KW-0694">RNA-binding</keyword>
<protein>
    <recommendedName>
        <fullName evidence="6">Large ribosomal subunit protein uL23</fullName>
    </recommendedName>
</protein>
<dbReference type="InterPro" id="IPR012677">
    <property type="entry name" value="Nucleotide-bd_a/b_plait_sf"/>
</dbReference>
<dbReference type="PROSITE" id="PS00050">
    <property type="entry name" value="RIBOSOMAL_L23"/>
    <property type="match status" value="1"/>
</dbReference>
<dbReference type="InterPro" id="IPR013025">
    <property type="entry name" value="Ribosomal_uL23-like"/>
</dbReference>
<dbReference type="GO" id="GO:0005840">
    <property type="term" value="C:ribosome"/>
    <property type="evidence" value="ECO:0007669"/>
    <property type="project" value="UniProtKB-KW"/>
</dbReference>